<accession>A0AAV8SWW2</accession>
<feature type="domain" description="EamA" evidence="7">
    <location>
        <begin position="181"/>
        <end position="318"/>
    </location>
</feature>
<dbReference type="InterPro" id="IPR000620">
    <property type="entry name" value="EamA_dom"/>
</dbReference>
<evidence type="ECO:0000256" key="4">
    <source>
        <dbReference type="ARBA" id="ARBA00022989"/>
    </source>
</evidence>
<name>A0AAV8SWW2_9ROSI</name>
<evidence type="ECO:0000256" key="6">
    <source>
        <dbReference type="RuleBase" id="RU363077"/>
    </source>
</evidence>
<feature type="transmembrane region" description="Helical" evidence="6">
    <location>
        <begin position="69"/>
        <end position="89"/>
    </location>
</feature>
<dbReference type="GO" id="GO:0022857">
    <property type="term" value="F:transmembrane transporter activity"/>
    <property type="evidence" value="ECO:0007669"/>
    <property type="project" value="InterPro"/>
</dbReference>
<dbReference type="EMBL" id="JAIWQS010000007">
    <property type="protein sequence ID" value="KAJ8758952.1"/>
    <property type="molecule type" value="Genomic_DNA"/>
</dbReference>
<keyword evidence="3 6" id="KW-0812">Transmembrane</keyword>
<sequence>MWAYGVMAAMAATEFTEVSISSISKAAMSRGMSIFVYTVYSNALAIFILLLKSLIFYRKRNCLPLTVSMTFRIFLLAIASCCVQFSLNIGIRHSSPTLCAAMTDLVPALTFMLAIISRMEKLDLSAKSSQAKSVGTVLSIAGAWILTLYKGPQIIHSSPQSQNASADVLLSLPSNWNWIVGGIFCAAGALCLSVLYIIQTWIIKDYPEELIVTLIACIFATALSAVVSLVLEKDPNTWKLKPDIELLAIVLLAIFGVSIRSLVHTWACRLKGPLYTSMFKPLGMVIAVILGVSFLGDGLYTGSVIGGIIIACGFYAVIWGKTKEEQMFQVEQNSKIDSASPNCPLLQSKILVLESGANSA</sequence>
<protein>
    <recommendedName>
        <fullName evidence="6">WAT1-related protein</fullName>
    </recommendedName>
</protein>
<feature type="transmembrane region" description="Helical" evidence="6">
    <location>
        <begin position="210"/>
        <end position="231"/>
    </location>
</feature>
<keyword evidence="9" id="KW-1185">Reference proteome</keyword>
<dbReference type="Pfam" id="PF00892">
    <property type="entry name" value="EamA"/>
    <property type="match status" value="1"/>
</dbReference>
<evidence type="ECO:0000259" key="7">
    <source>
        <dbReference type="Pfam" id="PF00892"/>
    </source>
</evidence>
<feature type="transmembrane region" description="Helical" evidence="6">
    <location>
        <begin position="137"/>
        <end position="156"/>
    </location>
</feature>
<organism evidence="8 9">
    <name type="scientific">Erythroxylum novogranatense</name>
    <dbReference type="NCBI Taxonomy" id="1862640"/>
    <lineage>
        <taxon>Eukaryota</taxon>
        <taxon>Viridiplantae</taxon>
        <taxon>Streptophyta</taxon>
        <taxon>Embryophyta</taxon>
        <taxon>Tracheophyta</taxon>
        <taxon>Spermatophyta</taxon>
        <taxon>Magnoliopsida</taxon>
        <taxon>eudicotyledons</taxon>
        <taxon>Gunneridae</taxon>
        <taxon>Pentapetalae</taxon>
        <taxon>rosids</taxon>
        <taxon>fabids</taxon>
        <taxon>Malpighiales</taxon>
        <taxon>Erythroxylaceae</taxon>
        <taxon>Erythroxylum</taxon>
    </lineage>
</organism>
<dbReference type="InterPro" id="IPR037185">
    <property type="entry name" value="EmrE-like"/>
</dbReference>
<evidence type="ECO:0000313" key="9">
    <source>
        <dbReference type="Proteomes" id="UP001159364"/>
    </source>
</evidence>
<comment type="subcellular location">
    <subcellularLocation>
        <location evidence="1 6">Membrane</location>
        <topology evidence="1 6">Multi-pass membrane protein</topology>
    </subcellularLocation>
</comment>
<reference evidence="8 9" key="1">
    <citation type="submission" date="2021-09" db="EMBL/GenBank/DDBJ databases">
        <title>Genomic insights and catalytic innovation underlie evolution of tropane alkaloids biosynthesis.</title>
        <authorList>
            <person name="Wang Y.-J."/>
            <person name="Tian T."/>
            <person name="Huang J.-P."/>
            <person name="Huang S.-X."/>
        </authorList>
    </citation>
    <scope>NUCLEOTIDE SEQUENCE [LARGE SCALE GENOMIC DNA]</scope>
    <source>
        <strain evidence="8">KIB-2018</strain>
        <tissue evidence="8">Leaf</tissue>
    </source>
</reference>
<dbReference type="AlphaFoldDB" id="A0AAV8SWW2"/>
<gene>
    <name evidence="8" type="ORF">K2173_003190</name>
</gene>
<comment type="caution">
    <text evidence="8">The sequence shown here is derived from an EMBL/GenBank/DDBJ whole genome shotgun (WGS) entry which is preliminary data.</text>
</comment>
<feature type="transmembrane region" description="Helical" evidence="6">
    <location>
        <begin position="300"/>
        <end position="319"/>
    </location>
</feature>
<evidence type="ECO:0000256" key="5">
    <source>
        <dbReference type="ARBA" id="ARBA00023136"/>
    </source>
</evidence>
<dbReference type="SUPFAM" id="SSF103481">
    <property type="entry name" value="Multidrug resistance efflux transporter EmrE"/>
    <property type="match status" value="1"/>
</dbReference>
<comment type="similarity">
    <text evidence="2 6">Belongs to the drug/metabolite transporter (DMT) superfamily. Plant drug/metabolite exporter (P-DME) (TC 2.A.7.4) family.</text>
</comment>
<dbReference type="GO" id="GO:0016020">
    <property type="term" value="C:membrane"/>
    <property type="evidence" value="ECO:0007669"/>
    <property type="project" value="UniProtKB-SubCell"/>
</dbReference>
<feature type="transmembrane region" description="Helical" evidence="6">
    <location>
        <begin position="34"/>
        <end position="57"/>
    </location>
</feature>
<feature type="transmembrane region" description="Helical" evidence="6">
    <location>
        <begin position="275"/>
        <end position="294"/>
    </location>
</feature>
<keyword evidence="4 6" id="KW-1133">Transmembrane helix</keyword>
<evidence type="ECO:0000256" key="2">
    <source>
        <dbReference type="ARBA" id="ARBA00007635"/>
    </source>
</evidence>
<feature type="transmembrane region" description="Helical" evidence="6">
    <location>
        <begin position="246"/>
        <end position="263"/>
    </location>
</feature>
<evidence type="ECO:0000256" key="1">
    <source>
        <dbReference type="ARBA" id="ARBA00004141"/>
    </source>
</evidence>
<proteinExistence type="inferred from homology"/>
<feature type="transmembrane region" description="Helical" evidence="6">
    <location>
        <begin position="95"/>
        <end position="116"/>
    </location>
</feature>
<keyword evidence="5 6" id="KW-0472">Membrane</keyword>
<dbReference type="InterPro" id="IPR030184">
    <property type="entry name" value="WAT1-related"/>
</dbReference>
<feature type="transmembrane region" description="Helical" evidence="6">
    <location>
        <begin position="176"/>
        <end position="198"/>
    </location>
</feature>
<evidence type="ECO:0000256" key="3">
    <source>
        <dbReference type="ARBA" id="ARBA00022692"/>
    </source>
</evidence>
<evidence type="ECO:0000313" key="8">
    <source>
        <dbReference type="EMBL" id="KAJ8758952.1"/>
    </source>
</evidence>
<dbReference type="Proteomes" id="UP001159364">
    <property type="component" value="Linkage Group LG07"/>
</dbReference>
<dbReference type="PANTHER" id="PTHR31218">
    <property type="entry name" value="WAT1-RELATED PROTEIN"/>
    <property type="match status" value="1"/>
</dbReference>